<keyword evidence="3" id="KW-1185">Reference proteome</keyword>
<name>A0A2G5UW30_9PELO</name>
<comment type="caution">
    <text evidence="2">The sequence shown here is derived from an EMBL/GenBank/DDBJ whole genome shotgun (WGS) entry which is preliminary data.</text>
</comment>
<evidence type="ECO:0000313" key="2">
    <source>
        <dbReference type="EMBL" id="PIC43708.1"/>
    </source>
</evidence>
<dbReference type="OrthoDB" id="5842403at2759"/>
<reference evidence="3" key="1">
    <citation type="submission" date="2017-10" db="EMBL/GenBank/DDBJ databases">
        <title>Rapid genome shrinkage in a self-fertile nematode reveals novel sperm competition proteins.</title>
        <authorList>
            <person name="Yin D."/>
            <person name="Schwarz E.M."/>
            <person name="Thomas C.G."/>
            <person name="Felde R.L."/>
            <person name="Korf I.F."/>
            <person name="Cutter A.D."/>
            <person name="Schartner C.M."/>
            <person name="Ralston E.J."/>
            <person name="Meyer B.J."/>
            <person name="Haag E.S."/>
        </authorList>
    </citation>
    <scope>NUCLEOTIDE SEQUENCE [LARGE SCALE GENOMIC DNA]</scope>
    <source>
        <strain evidence="3">JU1422</strain>
    </source>
</reference>
<accession>A0A2G5UW30</accession>
<dbReference type="Pfam" id="PF07735">
    <property type="entry name" value="FBA_2"/>
    <property type="match status" value="1"/>
</dbReference>
<dbReference type="PANTHER" id="PTHR21503:SF8">
    <property type="entry name" value="F-BOX ASSOCIATED DOMAIN-CONTAINING PROTEIN-RELATED"/>
    <property type="match status" value="1"/>
</dbReference>
<evidence type="ECO:0000259" key="1">
    <source>
        <dbReference type="Pfam" id="PF07735"/>
    </source>
</evidence>
<organism evidence="2 3">
    <name type="scientific">Caenorhabditis nigoni</name>
    <dbReference type="NCBI Taxonomy" id="1611254"/>
    <lineage>
        <taxon>Eukaryota</taxon>
        <taxon>Metazoa</taxon>
        <taxon>Ecdysozoa</taxon>
        <taxon>Nematoda</taxon>
        <taxon>Chromadorea</taxon>
        <taxon>Rhabditida</taxon>
        <taxon>Rhabditina</taxon>
        <taxon>Rhabditomorpha</taxon>
        <taxon>Rhabditoidea</taxon>
        <taxon>Rhabditidae</taxon>
        <taxon>Peloderinae</taxon>
        <taxon>Caenorhabditis</taxon>
    </lineage>
</organism>
<evidence type="ECO:0000313" key="3">
    <source>
        <dbReference type="Proteomes" id="UP000230233"/>
    </source>
</evidence>
<dbReference type="InterPro" id="IPR012885">
    <property type="entry name" value="F-box_Sdz-33"/>
</dbReference>
<protein>
    <recommendedName>
        <fullName evidence="1">Sdz-33 F-box domain-containing protein</fullName>
    </recommendedName>
</protein>
<dbReference type="PANTHER" id="PTHR21503">
    <property type="entry name" value="F-BOX-CONTAINING HYPOTHETICAL PROTEIN C.ELEGANS"/>
    <property type="match status" value="1"/>
</dbReference>
<dbReference type="Proteomes" id="UP000230233">
    <property type="component" value="Chromosome II"/>
</dbReference>
<gene>
    <name evidence="2" type="primary">Cnig_chr_II.g4341</name>
    <name evidence="2" type="ORF">B9Z55_004341</name>
</gene>
<proteinExistence type="predicted"/>
<dbReference type="AlphaFoldDB" id="A0A2G5UW30"/>
<sequence length="204" mass="23839">MGIEIGFLAFRMSDFKGQCREIVDRIRSTFRGIHNLQINGKDQQQDELQYILDNMKYNCRLEILATTIERLPLKIPETIKQLLIDNGSWITLDYLMSLKMSTIELWNTNLTNEDMNVIFKSWMEMRSLQNLKSFEINLSNRGDFVEAALKDISYKKRPSITGRYSSYIREGPFEVTRKDGRMATIAVCEYPSEFFVAMRPQPPV</sequence>
<feature type="domain" description="Sdz-33 F-box" evidence="1">
    <location>
        <begin position="75"/>
        <end position="136"/>
    </location>
</feature>
<dbReference type="EMBL" id="PDUG01000002">
    <property type="protein sequence ID" value="PIC43708.1"/>
    <property type="molecule type" value="Genomic_DNA"/>
</dbReference>